<dbReference type="Proteomes" id="UP000187429">
    <property type="component" value="Unassembled WGS sequence"/>
</dbReference>
<evidence type="ECO:0000256" key="1">
    <source>
        <dbReference type="ARBA" id="ARBA00022737"/>
    </source>
</evidence>
<dbReference type="OrthoDB" id="1936594at2759"/>
<keyword evidence="5" id="KW-1185">Reference proteome</keyword>
<dbReference type="InterPro" id="IPR019734">
    <property type="entry name" value="TPR_rpt"/>
</dbReference>
<protein>
    <submittedName>
        <fullName evidence="4">TPR repeat-containing protein</fullName>
    </submittedName>
</protein>
<dbReference type="SMART" id="SM00028">
    <property type="entry name" value="TPR"/>
    <property type="match status" value="4"/>
</dbReference>
<sequence length="970" mass="111188">MNYEYKVLTGKYPKTQSNKTDQLDSLDVFEILYKYHPSALLTSDYAQTFFGTNESLLEINASEFQDNFQEYLDQFYSEFLLTRIPVVFEKYGQEKGWRILSALGIACLSLFIQVNWTGPQTDFDSASLLPKPWSDLLSLTNDLNSKKNADIKDPVPFASEDSSKVTSSSIILEHTKTIRNKFDDLILSNLQVSGEHPYSLTNHPLLLYLAIFLLSRTVREFKASDSNSDPLKGELDFWLSLQVNKDLSNTRTSSSFSSSWWELRALRISQEIIDNPSGLLLTTLETGFSNLNTLLLNESPCNLDIYKLSPPEKKQLKIRFSLEYALMFQYYHKNAEANKWLEASQLESGLVWQLTGAKGKRTKFQENNISQLLVVAKSSPDNHDENDSEDQDLSMGIESTSEPKIAIKNLELNDDTLLEKTEYLKINDSDQDSPSNDIGVDHINQENLKMIDQCILLGFCLEVKNENPKHGLTTEQMMPFVIRVIENPNNWSIYTSSLLLRSRLEADKSRTVQRSALQLQALVDQTDQPLENEAGFEERFSYFFSLALPSVWELKKELANRLLSIGAIRSALDIFESLMMWDEAVSCYQILEQSHIAEKLVKKQLELLPNDPKLWSILGDLKQSPEFWKKSWEISGSRYTRSMRSLGGYYFKHSKMEECIEAYKKALKLNPLYDGSWYNMGCAALHLEYWDIAIEAFQRVCQLDNENAEAWNNLASVYLKQEDRKLDAWNCLREAIKFKFDNWQIWSNFLVTSVAIGQFASAIQSMTRIIELRVAKSGSSCVDVEILNIIIQSVTREQHTAANLSQNRMVQRNSRLNILVENLLVNTIAQKITDSPDIWRSMADFWFWKKDYLTCIECYEKAYRCSSLLPQISYEMDKFKTAIHHLNELVDIYRTLGPLPIPVIKSENSDPSSIPPTNTSSSPAKLCCPNYKLKCKMAIQGLINKSKSNFESTQEFTDLNSLLTEVSTMD</sequence>
<evidence type="ECO:0000313" key="5">
    <source>
        <dbReference type="Proteomes" id="UP000187429"/>
    </source>
</evidence>
<evidence type="ECO:0000313" key="4">
    <source>
        <dbReference type="EMBL" id="OMJ14442.1"/>
    </source>
</evidence>
<dbReference type="PANTHER" id="PTHR16193:SF0">
    <property type="entry name" value="TETRATRICOPEPTIDE REPEAT PROTEIN 27"/>
    <property type="match status" value="1"/>
</dbReference>
<keyword evidence="2 3" id="KW-0802">TPR repeat</keyword>
<feature type="repeat" description="TPR" evidence="3">
    <location>
        <begin position="640"/>
        <end position="673"/>
    </location>
</feature>
<dbReference type="PANTHER" id="PTHR16193">
    <property type="entry name" value="TETRATRICOPEPTIDE REPEAT PROTEIN 27"/>
    <property type="match status" value="1"/>
</dbReference>
<name>A0A1R1XIH3_9FUNG</name>
<evidence type="ECO:0000256" key="2">
    <source>
        <dbReference type="ARBA" id="ARBA00022803"/>
    </source>
</evidence>
<dbReference type="SUPFAM" id="SSF48452">
    <property type="entry name" value="TPR-like"/>
    <property type="match status" value="3"/>
</dbReference>
<evidence type="ECO:0000256" key="3">
    <source>
        <dbReference type="PROSITE-ProRule" id="PRU00339"/>
    </source>
</evidence>
<dbReference type="Gene3D" id="1.25.40.10">
    <property type="entry name" value="Tetratricopeptide repeat domain"/>
    <property type="match status" value="1"/>
</dbReference>
<gene>
    <name evidence="4" type="ORF">AYI69_g8606</name>
</gene>
<dbReference type="AlphaFoldDB" id="A0A1R1XIH3"/>
<keyword evidence="1" id="KW-0677">Repeat</keyword>
<dbReference type="Pfam" id="PF13181">
    <property type="entry name" value="TPR_8"/>
    <property type="match status" value="1"/>
</dbReference>
<dbReference type="Pfam" id="PF13414">
    <property type="entry name" value="TPR_11"/>
    <property type="match status" value="1"/>
</dbReference>
<organism evidence="4 5">
    <name type="scientific">Smittium culicis</name>
    <dbReference type="NCBI Taxonomy" id="133412"/>
    <lineage>
        <taxon>Eukaryota</taxon>
        <taxon>Fungi</taxon>
        <taxon>Fungi incertae sedis</taxon>
        <taxon>Zoopagomycota</taxon>
        <taxon>Kickxellomycotina</taxon>
        <taxon>Harpellomycetes</taxon>
        <taxon>Harpellales</taxon>
        <taxon>Legeriomycetaceae</taxon>
        <taxon>Smittium</taxon>
    </lineage>
</organism>
<dbReference type="InterPro" id="IPR011990">
    <property type="entry name" value="TPR-like_helical_dom_sf"/>
</dbReference>
<reference evidence="5" key="1">
    <citation type="submission" date="2017-01" db="EMBL/GenBank/DDBJ databases">
        <authorList>
            <person name="Wang Y."/>
            <person name="White M."/>
            <person name="Kvist S."/>
            <person name="Moncalvo J.-M."/>
        </authorList>
    </citation>
    <scope>NUCLEOTIDE SEQUENCE [LARGE SCALE GENOMIC DNA]</scope>
    <source>
        <strain evidence="5">ID-206-W2</strain>
    </source>
</reference>
<dbReference type="InterPro" id="IPR044244">
    <property type="entry name" value="TTC27/Emw1"/>
</dbReference>
<dbReference type="EMBL" id="LSSM01004649">
    <property type="protein sequence ID" value="OMJ14442.1"/>
    <property type="molecule type" value="Genomic_DNA"/>
</dbReference>
<proteinExistence type="predicted"/>
<dbReference type="PROSITE" id="PS50005">
    <property type="entry name" value="TPR"/>
    <property type="match status" value="1"/>
</dbReference>
<accession>A0A1R1XIH3</accession>
<comment type="caution">
    <text evidence="4">The sequence shown here is derived from an EMBL/GenBank/DDBJ whole genome shotgun (WGS) entry which is preliminary data.</text>
</comment>